<evidence type="ECO:0000313" key="2">
    <source>
        <dbReference type="EMBL" id="AIF17555.1"/>
    </source>
</evidence>
<proteinExistence type="predicted"/>
<evidence type="ECO:0000259" key="1">
    <source>
        <dbReference type="Pfam" id="PF24696"/>
    </source>
</evidence>
<name>A0A075HQ95_9ARCH</name>
<dbReference type="AlphaFoldDB" id="A0A075HQ95"/>
<dbReference type="Pfam" id="PF24696">
    <property type="entry name" value="UGSC"/>
    <property type="match status" value="1"/>
</dbReference>
<sequence length="99" mass="10993">MSEALRTIEILDPRAEEVPEELGLAPGFPDLRGRVVGLLENRKHHAEPFLRELQELLVNVYGAKDVVYATKFSYSAPCSKETLDSLSDQCDAIIHGVVD</sequence>
<dbReference type="EMBL" id="KF901086">
    <property type="protein sequence ID" value="AIF17555.1"/>
    <property type="molecule type" value="Genomic_DNA"/>
</dbReference>
<protein>
    <recommendedName>
        <fullName evidence="1">UGSC-like domain-containing protein</fullName>
    </recommendedName>
</protein>
<feature type="domain" description="UGSC-like" evidence="1">
    <location>
        <begin position="9"/>
        <end position="99"/>
    </location>
</feature>
<reference evidence="2" key="1">
    <citation type="journal article" date="2014" name="Genome Biol. Evol.">
        <title>Pangenome evidence for extensive interdomain horizontal transfer affecting lineage core and shell genes in uncultured planktonic thaumarchaeota and euryarchaeota.</title>
        <authorList>
            <person name="Deschamps P."/>
            <person name="Zivanovic Y."/>
            <person name="Moreira D."/>
            <person name="Rodriguez-Valera F."/>
            <person name="Lopez-Garcia P."/>
        </authorList>
    </citation>
    <scope>NUCLEOTIDE SEQUENCE</scope>
</reference>
<dbReference type="InterPro" id="IPR057767">
    <property type="entry name" value="UGSC-like_dom"/>
</dbReference>
<organism evidence="2">
    <name type="scientific">uncultured marine thaumarchaeote KM3_78_A04</name>
    <dbReference type="NCBI Taxonomy" id="1456289"/>
    <lineage>
        <taxon>Archaea</taxon>
        <taxon>Nitrososphaerota</taxon>
        <taxon>environmental samples</taxon>
    </lineage>
</organism>
<accession>A0A075HQ95</accession>